<keyword evidence="3" id="KW-1185">Reference proteome</keyword>
<reference evidence="2 3" key="1">
    <citation type="journal article" date="2022" name="bioRxiv">
        <title>Genomics of Preaxostyla Flagellates Illuminates Evolutionary Transitions and the Path Towards Mitochondrial Loss.</title>
        <authorList>
            <person name="Novak L.V.F."/>
            <person name="Treitli S.C."/>
            <person name="Pyrih J."/>
            <person name="Halakuc P."/>
            <person name="Pipaliya S.V."/>
            <person name="Vacek V."/>
            <person name="Brzon O."/>
            <person name="Soukal P."/>
            <person name="Eme L."/>
            <person name="Dacks J.B."/>
            <person name="Karnkowska A."/>
            <person name="Elias M."/>
            <person name="Hampl V."/>
        </authorList>
    </citation>
    <scope>NUCLEOTIDE SEQUENCE [LARGE SCALE GENOMIC DNA]</scope>
    <source>
        <strain evidence="2">NAU3</strain>
        <tissue evidence="2">Gut</tissue>
    </source>
</reference>
<organism evidence="2 3">
    <name type="scientific">Blattamonas nauphoetae</name>
    <dbReference type="NCBI Taxonomy" id="2049346"/>
    <lineage>
        <taxon>Eukaryota</taxon>
        <taxon>Metamonada</taxon>
        <taxon>Preaxostyla</taxon>
        <taxon>Oxymonadida</taxon>
        <taxon>Blattamonas</taxon>
    </lineage>
</organism>
<evidence type="ECO:0000256" key="1">
    <source>
        <dbReference type="SAM" id="MobiDB-lite"/>
    </source>
</evidence>
<gene>
    <name evidence="2" type="ORF">BLNAU_24744</name>
</gene>
<feature type="compositionally biased region" description="Basic and acidic residues" evidence="1">
    <location>
        <begin position="121"/>
        <end position="132"/>
    </location>
</feature>
<dbReference type="EMBL" id="JARBJD010000686">
    <property type="protein sequence ID" value="KAK2940351.1"/>
    <property type="molecule type" value="Genomic_DNA"/>
</dbReference>
<feature type="region of interest" description="Disordered" evidence="1">
    <location>
        <begin position="111"/>
        <end position="141"/>
    </location>
</feature>
<comment type="caution">
    <text evidence="2">The sequence shown here is derived from an EMBL/GenBank/DDBJ whole genome shotgun (WGS) entry which is preliminary data.</text>
</comment>
<evidence type="ECO:0000313" key="3">
    <source>
        <dbReference type="Proteomes" id="UP001281761"/>
    </source>
</evidence>
<proteinExistence type="predicted"/>
<evidence type="ECO:0000313" key="2">
    <source>
        <dbReference type="EMBL" id="KAK2940351.1"/>
    </source>
</evidence>
<protein>
    <submittedName>
        <fullName evidence="2">Uncharacterized protein</fullName>
    </submittedName>
</protein>
<name>A0ABQ9WLL2_9EUKA</name>
<dbReference type="Proteomes" id="UP001281761">
    <property type="component" value="Unassembled WGS sequence"/>
</dbReference>
<sequence length="141" mass="15687">MAGMFRHQLLLLQTPISKGITSVTITILCLPKINNKVGGIRFGLIDSSAPIPKLGELIGLDVKDVFPSVYLFRFSLSQFRNWVAHFQHSINAFAASVQGSSFRIDPITRLTQPSPIPPGMKEIDWERSHPPEDPYGPLQYG</sequence>
<accession>A0ABQ9WLL2</accession>